<dbReference type="Proteomes" id="UP001642540">
    <property type="component" value="Unassembled WGS sequence"/>
</dbReference>
<feature type="transmembrane region" description="Helical" evidence="2">
    <location>
        <begin position="168"/>
        <end position="201"/>
    </location>
</feature>
<organism evidence="3 4">
    <name type="scientific">Orchesella dallaii</name>
    <dbReference type="NCBI Taxonomy" id="48710"/>
    <lineage>
        <taxon>Eukaryota</taxon>
        <taxon>Metazoa</taxon>
        <taxon>Ecdysozoa</taxon>
        <taxon>Arthropoda</taxon>
        <taxon>Hexapoda</taxon>
        <taxon>Collembola</taxon>
        <taxon>Entomobryomorpha</taxon>
        <taxon>Entomobryoidea</taxon>
        <taxon>Orchesellidae</taxon>
        <taxon>Orchesellinae</taxon>
        <taxon>Orchesella</taxon>
    </lineage>
</organism>
<evidence type="ECO:0000313" key="4">
    <source>
        <dbReference type="Proteomes" id="UP001642540"/>
    </source>
</evidence>
<keyword evidence="2" id="KW-0472">Membrane</keyword>
<comment type="caution">
    <text evidence="3">The sequence shown here is derived from an EMBL/GenBank/DDBJ whole genome shotgun (WGS) entry which is preliminary data.</text>
</comment>
<evidence type="ECO:0000313" key="3">
    <source>
        <dbReference type="EMBL" id="CAL8070253.1"/>
    </source>
</evidence>
<feature type="compositionally biased region" description="Pro residues" evidence="1">
    <location>
        <begin position="306"/>
        <end position="334"/>
    </location>
</feature>
<evidence type="ECO:0000256" key="2">
    <source>
        <dbReference type="SAM" id="Phobius"/>
    </source>
</evidence>
<dbReference type="EMBL" id="CAXLJM020000004">
    <property type="protein sequence ID" value="CAL8070253.1"/>
    <property type="molecule type" value="Genomic_DNA"/>
</dbReference>
<feature type="compositionally biased region" description="Low complexity" evidence="1">
    <location>
        <begin position="247"/>
        <end position="264"/>
    </location>
</feature>
<keyword evidence="4" id="KW-1185">Reference proteome</keyword>
<feature type="compositionally biased region" description="Polar residues" evidence="1">
    <location>
        <begin position="336"/>
        <end position="357"/>
    </location>
</feature>
<feature type="region of interest" description="Disordered" evidence="1">
    <location>
        <begin position="306"/>
        <end position="454"/>
    </location>
</feature>
<feature type="transmembrane region" description="Helical" evidence="2">
    <location>
        <begin position="105"/>
        <end position="126"/>
    </location>
</feature>
<proteinExistence type="predicted"/>
<name>A0ABP1PMJ8_9HEXA</name>
<feature type="compositionally biased region" description="Basic residues" evidence="1">
    <location>
        <begin position="433"/>
        <end position="454"/>
    </location>
</feature>
<protein>
    <submittedName>
        <fullName evidence="3">Uncharacterized protein</fullName>
    </submittedName>
</protein>
<feature type="compositionally biased region" description="Polar residues" evidence="1">
    <location>
        <begin position="265"/>
        <end position="285"/>
    </location>
</feature>
<feature type="compositionally biased region" description="Low complexity" evidence="1">
    <location>
        <begin position="374"/>
        <end position="391"/>
    </location>
</feature>
<evidence type="ECO:0000256" key="1">
    <source>
        <dbReference type="SAM" id="MobiDB-lite"/>
    </source>
</evidence>
<feature type="region of interest" description="Disordered" evidence="1">
    <location>
        <begin position="236"/>
        <end position="292"/>
    </location>
</feature>
<feature type="transmembrane region" description="Helical" evidence="2">
    <location>
        <begin position="37"/>
        <end position="59"/>
    </location>
</feature>
<gene>
    <name evidence="3" type="ORF">ODALV1_LOCUS1148</name>
</gene>
<sequence>MARRLLNRASKRNIEAPEFITPYAAPAPNIAKVKLSLILLVLTGVRLVVLIIFCLPWSIHNLVVIYHPRSGVRRQMYWSTGLKLEPLFMPVQFSGGYNTDKFREIVSYIYIVDFFLEVILAPLIFLMNKLGTIRLLCIIWLIWGIGSLGLFSWGYARFVIRKQFRMTIYYLDFGFILVSSIFLIIQIVSLSSLIKVGYITFPATSRRSFRRQNMVVPKNKPEEKKTVTMKDDKDLVEVLGGNSGPDTPAQSQTPTTPITTATTSVEPSSESAIATPNTGQDQQGYGNYDPYYGAYGQYPPPYGSYPPPGYPGYPGPGPGPYGYPPNYQQPPAPQPTAATTQSLEVPSTASTQPTPQLTKAEPTPEPSRAASVVPSTMNPTTTTTTTGLPTPYQQHPPHIVSVGPNPYELQAMLERLMPRERPTNTTLTEISISRKKKKKDKKKKKKKSKHKKRK</sequence>
<keyword evidence="2" id="KW-1133">Transmembrane helix</keyword>
<keyword evidence="2" id="KW-0812">Transmembrane</keyword>
<reference evidence="3 4" key="1">
    <citation type="submission" date="2024-08" db="EMBL/GenBank/DDBJ databases">
        <authorList>
            <person name="Cucini C."/>
            <person name="Frati F."/>
        </authorList>
    </citation>
    <scope>NUCLEOTIDE SEQUENCE [LARGE SCALE GENOMIC DNA]</scope>
</reference>
<feature type="transmembrane region" description="Helical" evidence="2">
    <location>
        <begin position="133"/>
        <end position="156"/>
    </location>
</feature>
<accession>A0ABP1PMJ8</accession>